<keyword evidence="1" id="KW-1133">Transmembrane helix</keyword>
<proteinExistence type="predicted"/>
<comment type="caution">
    <text evidence="2">The sequence shown here is derived from an EMBL/GenBank/DDBJ whole genome shotgun (WGS) entry which is preliminary data.</text>
</comment>
<evidence type="ECO:0000313" key="3">
    <source>
        <dbReference type="Proteomes" id="UP000735592"/>
    </source>
</evidence>
<organism evidence="2 3">
    <name type="scientific">Pseudoduganella danionis</name>
    <dbReference type="NCBI Taxonomy" id="1890295"/>
    <lineage>
        <taxon>Bacteria</taxon>
        <taxon>Pseudomonadati</taxon>
        <taxon>Pseudomonadota</taxon>
        <taxon>Betaproteobacteria</taxon>
        <taxon>Burkholderiales</taxon>
        <taxon>Oxalobacteraceae</taxon>
        <taxon>Telluria group</taxon>
        <taxon>Pseudoduganella</taxon>
    </lineage>
</organism>
<evidence type="ECO:0000313" key="2">
    <source>
        <dbReference type="EMBL" id="MTW32667.1"/>
    </source>
</evidence>
<evidence type="ECO:0000256" key="1">
    <source>
        <dbReference type="SAM" id="Phobius"/>
    </source>
</evidence>
<gene>
    <name evidence="2" type="ORF">GM655_07505</name>
</gene>
<feature type="transmembrane region" description="Helical" evidence="1">
    <location>
        <begin position="64"/>
        <end position="81"/>
    </location>
</feature>
<keyword evidence="1" id="KW-0472">Membrane</keyword>
<feature type="transmembrane region" description="Helical" evidence="1">
    <location>
        <begin position="6"/>
        <end position="24"/>
    </location>
</feature>
<sequence>MQTFPLAGWMRVALALAALSTLIIKKVWDLSSPLNVAIGVILALIYGLAAWQGEVRGYSWGNKAFVGSAFIWIASLVMMLLP</sequence>
<accession>A0ABW9SPS0</accession>
<reference evidence="2 3" key="1">
    <citation type="submission" date="2019-11" db="EMBL/GenBank/DDBJ databases">
        <title>Type strains purchased from KCTC, JCM and DSMZ.</title>
        <authorList>
            <person name="Lu H."/>
        </authorList>
    </citation>
    <scope>NUCLEOTIDE SEQUENCE [LARGE SCALE GENOMIC DNA]</scope>
    <source>
        <strain evidence="2 3">DSM 103461</strain>
    </source>
</reference>
<dbReference type="Proteomes" id="UP000735592">
    <property type="component" value="Unassembled WGS sequence"/>
</dbReference>
<dbReference type="RefSeq" id="WP_155433903.1">
    <property type="nucleotide sequence ID" value="NZ_JAYRJW010000007.1"/>
</dbReference>
<feature type="transmembrane region" description="Helical" evidence="1">
    <location>
        <begin position="36"/>
        <end position="52"/>
    </location>
</feature>
<keyword evidence="3" id="KW-1185">Reference proteome</keyword>
<keyword evidence="1" id="KW-0812">Transmembrane</keyword>
<dbReference type="EMBL" id="WNKW01000001">
    <property type="protein sequence ID" value="MTW32667.1"/>
    <property type="molecule type" value="Genomic_DNA"/>
</dbReference>
<protein>
    <submittedName>
        <fullName evidence="2">Uncharacterized protein</fullName>
    </submittedName>
</protein>
<name>A0ABW9SPS0_9BURK</name>